<accession>A0A9N8EG83</accession>
<reference evidence="1" key="1">
    <citation type="submission" date="2020-06" db="EMBL/GenBank/DDBJ databases">
        <authorList>
            <consortium name="Plant Systems Biology data submission"/>
        </authorList>
    </citation>
    <scope>NUCLEOTIDE SEQUENCE</scope>
    <source>
        <strain evidence="1">D6</strain>
    </source>
</reference>
<dbReference type="AlphaFoldDB" id="A0A9N8EG83"/>
<evidence type="ECO:0000313" key="1">
    <source>
        <dbReference type="EMBL" id="CAB9518014.1"/>
    </source>
</evidence>
<keyword evidence="2" id="KW-1185">Reference proteome</keyword>
<dbReference type="Proteomes" id="UP001153069">
    <property type="component" value="Unassembled WGS sequence"/>
</dbReference>
<proteinExistence type="predicted"/>
<sequence>MRLADQKYLLDGNDPKMLIVPCMTLKEANEWRGEGYQAVVLAGLPDLTGSAPPARRRKTPGKGFWKGSNEHECFPRKICGHSTQKVTPAQEMQMLEKARIGLQEAVLGLAHYAKQMASDAKKGLLEGLQESTIETFESIGTSLPKEAQFQRLTRILKSLCCLSSLGPCKKCQRTSILLRIPNFCCRRQLRYGER</sequence>
<gene>
    <name evidence="1" type="ORF">SEMRO_900_G217780.1</name>
</gene>
<name>A0A9N8EG83_9STRA</name>
<protein>
    <submittedName>
        <fullName evidence="1">Uncharacterized protein</fullName>
    </submittedName>
</protein>
<dbReference type="OrthoDB" id="55888at2759"/>
<organism evidence="1 2">
    <name type="scientific">Seminavis robusta</name>
    <dbReference type="NCBI Taxonomy" id="568900"/>
    <lineage>
        <taxon>Eukaryota</taxon>
        <taxon>Sar</taxon>
        <taxon>Stramenopiles</taxon>
        <taxon>Ochrophyta</taxon>
        <taxon>Bacillariophyta</taxon>
        <taxon>Bacillariophyceae</taxon>
        <taxon>Bacillariophycidae</taxon>
        <taxon>Naviculales</taxon>
        <taxon>Naviculaceae</taxon>
        <taxon>Seminavis</taxon>
    </lineage>
</organism>
<dbReference type="EMBL" id="CAICTM010000898">
    <property type="protein sequence ID" value="CAB9518014.1"/>
    <property type="molecule type" value="Genomic_DNA"/>
</dbReference>
<comment type="caution">
    <text evidence="1">The sequence shown here is derived from an EMBL/GenBank/DDBJ whole genome shotgun (WGS) entry which is preliminary data.</text>
</comment>
<evidence type="ECO:0000313" key="2">
    <source>
        <dbReference type="Proteomes" id="UP001153069"/>
    </source>
</evidence>